<organism evidence="1 2">
    <name type="scientific">Carnegiea gigantea</name>
    <dbReference type="NCBI Taxonomy" id="171969"/>
    <lineage>
        <taxon>Eukaryota</taxon>
        <taxon>Viridiplantae</taxon>
        <taxon>Streptophyta</taxon>
        <taxon>Embryophyta</taxon>
        <taxon>Tracheophyta</taxon>
        <taxon>Spermatophyta</taxon>
        <taxon>Magnoliopsida</taxon>
        <taxon>eudicotyledons</taxon>
        <taxon>Gunneridae</taxon>
        <taxon>Pentapetalae</taxon>
        <taxon>Caryophyllales</taxon>
        <taxon>Cactineae</taxon>
        <taxon>Cactaceae</taxon>
        <taxon>Cactoideae</taxon>
        <taxon>Echinocereeae</taxon>
        <taxon>Carnegiea</taxon>
    </lineage>
</organism>
<dbReference type="EMBL" id="JAKOGI010000952">
    <property type="protein sequence ID" value="KAJ8428979.1"/>
    <property type="molecule type" value="Genomic_DNA"/>
</dbReference>
<proteinExistence type="predicted"/>
<dbReference type="Proteomes" id="UP001153076">
    <property type="component" value="Unassembled WGS sequence"/>
</dbReference>
<name>A0A9Q1JQ69_9CARY</name>
<comment type="caution">
    <text evidence="1">The sequence shown here is derived from an EMBL/GenBank/DDBJ whole genome shotgun (WGS) entry which is preliminary data.</text>
</comment>
<evidence type="ECO:0000313" key="1">
    <source>
        <dbReference type="EMBL" id="KAJ8428979.1"/>
    </source>
</evidence>
<dbReference type="AlphaFoldDB" id="A0A9Q1JQ69"/>
<reference evidence="1" key="1">
    <citation type="submission" date="2022-04" db="EMBL/GenBank/DDBJ databases">
        <title>Carnegiea gigantea Genome sequencing and assembly v2.</title>
        <authorList>
            <person name="Copetti D."/>
            <person name="Sanderson M.J."/>
            <person name="Burquez A."/>
            <person name="Wojciechowski M.F."/>
        </authorList>
    </citation>
    <scope>NUCLEOTIDE SEQUENCE</scope>
    <source>
        <strain evidence="1">SGP5-SGP5p</strain>
        <tissue evidence="1">Aerial part</tissue>
    </source>
</reference>
<gene>
    <name evidence="1" type="ORF">Cgig2_009787</name>
</gene>
<evidence type="ECO:0000313" key="2">
    <source>
        <dbReference type="Proteomes" id="UP001153076"/>
    </source>
</evidence>
<sequence length="301" mass="34422">MAKEAAEYYELSELPQAIFYAILLNEVEGLGSCKNERFGPWSQPSLSSAGAPSNRESGCMVTKFSKLNSVQRLDWRRVRELVDKKRAQREMVDHVRESFVWHWRRASRPPHPLPEDFHALCLRFLLSEAEGAAADFELPEMVQATFYAMLMNEAVELGVVHGFMAKGLNQPWWDPSGPSPRPLPSDYHGLCPRFDLEVVRRYAHNSNLSKMVPAIVYAMVIDDATELGLSCRLTMDVFIDATHIPEMVLVVYYAMVINDAARLRFIRSETGESLMSDLRKLRWDVIEAWLLSTKDKLKDAR</sequence>
<protein>
    <submittedName>
        <fullName evidence="1">Uncharacterized protein</fullName>
    </submittedName>
</protein>
<keyword evidence="2" id="KW-1185">Reference proteome</keyword>
<accession>A0A9Q1JQ69</accession>